<dbReference type="Pfam" id="PF06985">
    <property type="entry name" value="HET"/>
    <property type="match status" value="1"/>
</dbReference>
<feature type="domain" description="Heterokaryon incompatibility" evidence="2">
    <location>
        <begin position="32"/>
        <end position="183"/>
    </location>
</feature>
<evidence type="ECO:0000256" key="1">
    <source>
        <dbReference type="SAM" id="MobiDB-lite"/>
    </source>
</evidence>
<sequence length="604" mass="66204">MATRTPTSLRVGRPDQSPANLHRRASLSGGPNLFAALTRIRNFLAGSADTTTPIWVDAICINQSDLPEREAQVRLMGRVYAQADEVIAELGDPAPALGELREFIDFARQVEWCRTGRVPSEQKEIKLRLSGRDENDDEYGPAQERITVPELQREMQSLSGASVLAGYLLISCANFSRVWIRQEFLLARHLRVLFGGYPVTLDELTLVINAILDLDLNDTMGDRMSEAQADALTDDRLNQNLPGLMTLLVWYDRRKSNEHREGSHGLLAKLMEARTCLATDPRDKIYAVISLAADGKDYLPSVNYVDDMQTVCKTYARLFVQNGQAAQLLYAIGSYQDINGTPTSSAAAASTTWPSWVPNWSKRLSDLPITNIWDNNRPFSAAGSLPTSARVVPSPSTTRPHVLVIKGSTLDTIVSLTPSFHDPADGSIHAAITDFVKTSITLLAPDQDNSKEPPLYAPTGETLLEAIFRTIIKGPPYPLPAKEIASLRQGFLTYVRSSSEESDDDSSADRDAFRNAAEDIDGRPLCVTRNGYFGLAPRDARLGDEVAVLYGGFVPFVLRPTPRPGGGGGGESVYTVVGNGYFHGLMHGEALRLPSFGERDIELV</sequence>
<dbReference type="InterPro" id="IPR052895">
    <property type="entry name" value="HetReg/Transcr_Mod"/>
</dbReference>
<dbReference type="EMBL" id="JAULSV010000003">
    <property type="protein sequence ID" value="KAK0649336.1"/>
    <property type="molecule type" value="Genomic_DNA"/>
</dbReference>
<dbReference type="Proteomes" id="UP001174936">
    <property type="component" value="Unassembled WGS sequence"/>
</dbReference>
<gene>
    <name evidence="3" type="ORF">B0T16DRAFT_456761</name>
</gene>
<accession>A0AA39YB21</accession>
<evidence type="ECO:0000259" key="2">
    <source>
        <dbReference type="Pfam" id="PF06985"/>
    </source>
</evidence>
<dbReference type="InterPro" id="IPR010730">
    <property type="entry name" value="HET"/>
</dbReference>
<comment type="caution">
    <text evidence="3">The sequence shown here is derived from an EMBL/GenBank/DDBJ whole genome shotgun (WGS) entry which is preliminary data.</text>
</comment>
<keyword evidence="4" id="KW-1185">Reference proteome</keyword>
<dbReference type="AlphaFoldDB" id="A0AA39YB21"/>
<evidence type="ECO:0000313" key="4">
    <source>
        <dbReference type="Proteomes" id="UP001174936"/>
    </source>
</evidence>
<reference evidence="3" key="1">
    <citation type="submission" date="2023-06" db="EMBL/GenBank/DDBJ databases">
        <title>Genome-scale phylogeny and comparative genomics of the fungal order Sordariales.</title>
        <authorList>
            <consortium name="Lawrence Berkeley National Laboratory"/>
            <person name="Hensen N."/>
            <person name="Bonometti L."/>
            <person name="Westerberg I."/>
            <person name="Brannstrom I.O."/>
            <person name="Guillou S."/>
            <person name="Cros-Aarteil S."/>
            <person name="Calhoun S."/>
            <person name="Haridas S."/>
            <person name="Kuo A."/>
            <person name="Mondo S."/>
            <person name="Pangilinan J."/>
            <person name="Riley R."/>
            <person name="Labutti K."/>
            <person name="Andreopoulos B."/>
            <person name="Lipzen A."/>
            <person name="Chen C."/>
            <person name="Yanf M."/>
            <person name="Daum C."/>
            <person name="Ng V."/>
            <person name="Clum A."/>
            <person name="Steindorff A."/>
            <person name="Ohm R."/>
            <person name="Martin F."/>
            <person name="Silar P."/>
            <person name="Natvig D."/>
            <person name="Lalanne C."/>
            <person name="Gautier V."/>
            <person name="Ament-Velasquez S.L."/>
            <person name="Kruys A."/>
            <person name="Hutchinson M.I."/>
            <person name="Powell A.J."/>
            <person name="Barry K."/>
            <person name="Miller A.N."/>
            <person name="Grigoriev I.V."/>
            <person name="Debuchy R."/>
            <person name="Gladieux P."/>
            <person name="Thoren M.H."/>
            <person name="Johannesson H."/>
        </authorList>
    </citation>
    <scope>NUCLEOTIDE SEQUENCE</scope>
    <source>
        <strain evidence="3">SMH2532-1</strain>
    </source>
</reference>
<evidence type="ECO:0000313" key="3">
    <source>
        <dbReference type="EMBL" id="KAK0649336.1"/>
    </source>
</evidence>
<name>A0AA39YB21_9PEZI</name>
<dbReference type="PANTHER" id="PTHR24148:SF64">
    <property type="entry name" value="HETEROKARYON INCOMPATIBILITY DOMAIN-CONTAINING PROTEIN"/>
    <property type="match status" value="1"/>
</dbReference>
<dbReference type="Pfam" id="PF26639">
    <property type="entry name" value="Het-6_barrel"/>
    <property type="match status" value="1"/>
</dbReference>
<protein>
    <submittedName>
        <fullName evidence="3">Heterokaryon incompatibility protein-domain-containing protein</fullName>
    </submittedName>
</protein>
<dbReference type="PANTHER" id="PTHR24148">
    <property type="entry name" value="ANKYRIN REPEAT DOMAIN-CONTAINING PROTEIN 39 HOMOLOG-RELATED"/>
    <property type="match status" value="1"/>
</dbReference>
<feature type="region of interest" description="Disordered" evidence="1">
    <location>
        <begin position="1"/>
        <end position="25"/>
    </location>
</feature>
<proteinExistence type="predicted"/>
<organism evidence="3 4">
    <name type="scientific">Cercophora newfieldiana</name>
    <dbReference type="NCBI Taxonomy" id="92897"/>
    <lineage>
        <taxon>Eukaryota</taxon>
        <taxon>Fungi</taxon>
        <taxon>Dikarya</taxon>
        <taxon>Ascomycota</taxon>
        <taxon>Pezizomycotina</taxon>
        <taxon>Sordariomycetes</taxon>
        <taxon>Sordariomycetidae</taxon>
        <taxon>Sordariales</taxon>
        <taxon>Lasiosphaeriaceae</taxon>
        <taxon>Cercophora</taxon>
    </lineage>
</organism>